<dbReference type="Gene3D" id="3.30.920.30">
    <property type="entry name" value="Hypothetical protein"/>
    <property type="match status" value="1"/>
</dbReference>
<sequence length="51" mass="5584">MEADGWALVGIRGSHHHFKHPVKPGRVAVPHPKIQLPVGTLSSILRSARLK</sequence>
<keyword evidence="6" id="KW-0694">RNA-binding</keyword>
<evidence type="ECO:0000313" key="9">
    <source>
        <dbReference type="EMBL" id="NNJ18470.1"/>
    </source>
</evidence>
<proteinExistence type="inferred from homology"/>
<dbReference type="SUPFAM" id="SSF54786">
    <property type="entry name" value="YcfA/nrd intein domain"/>
    <property type="match status" value="1"/>
</dbReference>
<evidence type="ECO:0000256" key="2">
    <source>
        <dbReference type="ARBA" id="ARBA00022649"/>
    </source>
</evidence>
<evidence type="ECO:0000256" key="3">
    <source>
        <dbReference type="ARBA" id="ARBA00022722"/>
    </source>
</evidence>
<evidence type="ECO:0000256" key="4">
    <source>
        <dbReference type="ARBA" id="ARBA00022759"/>
    </source>
</evidence>
<dbReference type="Proteomes" id="UP000010448">
    <property type="component" value="Unassembled WGS sequence"/>
</dbReference>
<keyword evidence="10" id="KW-1185">Reference proteome</keyword>
<keyword evidence="4" id="KW-0255">Endonuclease</keyword>
<reference evidence="8 10" key="2">
    <citation type="journal article" date="2013" name="Genome Announc.">
        <title>Genome Sequence of Naphthalene-Degrading Soil Bacterium Pseudomonas putida CSV86.</title>
        <authorList>
            <person name="Phale P.S."/>
            <person name="Paliwal V."/>
            <person name="Raju S.C."/>
            <person name="Modak A."/>
            <person name="Purohit H.J."/>
        </authorList>
    </citation>
    <scope>NUCLEOTIDE SEQUENCE [LARGE SCALE GENOMIC DNA]</scope>
    <source>
        <strain evidence="8 10">CSV86</strain>
    </source>
</reference>
<protein>
    <submittedName>
        <fullName evidence="8">Type II toxin-antitoxin system HicA family toxin</fullName>
    </submittedName>
</protein>
<evidence type="ECO:0000313" key="8">
    <source>
        <dbReference type="EMBL" id="NNJ18051.1"/>
    </source>
</evidence>
<evidence type="ECO:0000256" key="6">
    <source>
        <dbReference type="ARBA" id="ARBA00022884"/>
    </source>
</evidence>
<keyword evidence="2" id="KW-1277">Toxin-antitoxin system</keyword>
<dbReference type="InterPro" id="IPR012933">
    <property type="entry name" value="HicA_mRNA_interferase"/>
</dbReference>
<dbReference type="GO" id="GO:0016787">
    <property type="term" value="F:hydrolase activity"/>
    <property type="evidence" value="ECO:0007669"/>
    <property type="project" value="UniProtKB-KW"/>
</dbReference>
<keyword evidence="3" id="KW-0540">Nuclease</keyword>
<dbReference type="Pfam" id="PF07927">
    <property type="entry name" value="HicA_toxin"/>
    <property type="match status" value="1"/>
</dbReference>
<dbReference type="EMBL" id="AMWJ02000003">
    <property type="protein sequence ID" value="NNJ18470.1"/>
    <property type="molecule type" value="Genomic_DNA"/>
</dbReference>
<evidence type="ECO:0000256" key="7">
    <source>
        <dbReference type="ARBA" id="ARBA00023016"/>
    </source>
</evidence>
<name>A0A7K4EL34_9PSED</name>
<accession>A0A7K4EL34</accession>
<dbReference type="InterPro" id="IPR038570">
    <property type="entry name" value="HicA_sf"/>
</dbReference>
<evidence type="ECO:0000256" key="5">
    <source>
        <dbReference type="ARBA" id="ARBA00022801"/>
    </source>
</evidence>
<dbReference type="GO" id="GO:0004519">
    <property type="term" value="F:endonuclease activity"/>
    <property type="evidence" value="ECO:0007669"/>
    <property type="project" value="UniProtKB-KW"/>
</dbReference>
<gene>
    <name evidence="8" type="ORF">CSV86_024170</name>
    <name evidence="9" type="ORF">CSV86_026475</name>
</gene>
<dbReference type="AlphaFoldDB" id="A0A7K4EL34"/>
<keyword evidence="5" id="KW-0378">Hydrolase</keyword>
<reference evidence="8" key="1">
    <citation type="submission" date="2011-04" db="EMBL/GenBank/DDBJ databases">
        <authorList>
            <person name="Phale P."/>
            <person name="Raju S."/>
            <person name="Paliwal V."/>
            <person name="Purohit H.J."/>
        </authorList>
    </citation>
    <scope>NUCLEOTIDE SEQUENCE</scope>
    <source>
        <strain evidence="8">CSV86</strain>
    </source>
</reference>
<dbReference type="OrthoDB" id="9811409at2"/>
<evidence type="ECO:0000313" key="10">
    <source>
        <dbReference type="Proteomes" id="UP000010448"/>
    </source>
</evidence>
<dbReference type="EMBL" id="AMWJ02000002">
    <property type="protein sequence ID" value="NNJ18051.1"/>
    <property type="molecule type" value="Genomic_DNA"/>
</dbReference>
<comment type="caution">
    <text evidence="8">The sequence shown here is derived from an EMBL/GenBank/DDBJ whole genome shotgun (WGS) entry which is preliminary data.</text>
</comment>
<reference evidence="8" key="3">
    <citation type="submission" date="2020-04" db="EMBL/GenBank/DDBJ databases">
        <title>Whole genome sequence of a novel Pseudomonas sp CSV86 degrading multiple aromatics.</title>
        <authorList>
            <person name="Phale P.S."/>
            <person name="Mohapatra B."/>
            <person name="Sharma R."/>
        </authorList>
    </citation>
    <scope>NUCLEOTIDE SEQUENCE</scope>
    <source>
        <strain evidence="8">CSV86</strain>
    </source>
</reference>
<dbReference type="GO" id="GO:0003729">
    <property type="term" value="F:mRNA binding"/>
    <property type="evidence" value="ECO:0007669"/>
    <property type="project" value="InterPro"/>
</dbReference>
<evidence type="ECO:0000256" key="1">
    <source>
        <dbReference type="ARBA" id="ARBA00006620"/>
    </source>
</evidence>
<comment type="similarity">
    <text evidence="1">Belongs to the HicA mRNA interferase family.</text>
</comment>
<organism evidence="8 10">
    <name type="scientific">Pseudomonas bharatica CSV86</name>
    <dbReference type="NCBI Taxonomy" id="1005395"/>
    <lineage>
        <taxon>Bacteria</taxon>
        <taxon>Pseudomonadati</taxon>
        <taxon>Pseudomonadota</taxon>
        <taxon>Gammaproteobacteria</taxon>
        <taxon>Pseudomonadales</taxon>
        <taxon>Pseudomonadaceae</taxon>
        <taxon>Pseudomonas</taxon>
        <taxon>Pseudomonas bharatica</taxon>
    </lineage>
</organism>
<keyword evidence="7" id="KW-0346">Stress response</keyword>